<gene>
    <name evidence="3" type="primary">crtQ</name>
    <name evidence="3" type="ORF">Poly51_56560</name>
</gene>
<feature type="domain" description="Glycosyltransferase 2-like" evidence="2">
    <location>
        <begin position="49"/>
        <end position="218"/>
    </location>
</feature>
<dbReference type="Pfam" id="PF00535">
    <property type="entry name" value="Glycos_transf_2"/>
    <property type="match status" value="1"/>
</dbReference>
<comment type="caution">
    <text evidence="3">The sequence shown here is derived from an EMBL/GenBank/DDBJ whole genome shotgun (WGS) entry which is preliminary data.</text>
</comment>
<protein>
    <submittedName>
        <fullName evidence="3">4,4'-diaponeurosporenoate glycosyltransferase</fullName>
        <ecNumber evidence="3">2.4.1.-</ecNumber>
    </submittedName>
</protein>
<dbReference type="SUPFAM" id="SSF53448">
    <property type="entry name" value="Nucleotide-diphospho-sugar transferases"/>
    <property type="match status" value="1"/>
</dbReference>
<dbReference type="PANTHER" id="PTHR43646:SF3">
    <property type="entry name" value="SLR1566 PROTEIN"/>
    <property type="match status" value="1"/>
</dbReference>
<feature type="transmembrane region" description="Helical" evidence="1">
    <location>
        <begin position="315"/>
        <end position="333"/>
    </location>
</feature>
<keyword evidence="3" id="KW-0328">Glycosyltransferase</keyword>
<dbReference type="Gene3D" id="3.90.550.10">
    <property type="entry name" value="Spore Coat Polysaccharide Biosynthesis Protein SpsA, Chain A"/>
    <property type="match status" value="1"/>
</dbReference>
<keyword evidence="3" id="KW-0808">Transferase</keyword>
<sequence>MILVLSILGLVLAMIPLAMFMTNLPLFCVDETDFAAHAPMESDRDRRVSVLIPARDEESAIAKSVSAALASHGVEVEIVVLDDHSTDETATVVRKMAASDSRVRLIESEALPKAWNGKQHACFQLAAAATHDRMVFLDADVRLSPGTLWALTRRQDKTGVDLLSAFPHQETGTWLEKWIIPLMHYILLGFLPLVRMRSSTHPSYASGCGQLFMTRKSAYTTAGTHEAIKSSRHDGLKLPRAYRNVGLSTDVIDGTALAECRMYTDASQVVRGVLKNAVEGIANPRLIVPFSVLLVGGSVLPIVTLAAAIAGGKSIAVFVSIAGVIAGHLPRAIAAKRLRQPIAGVLFHSVAVTIFVFLQWIALVNHLCGRQVAWRGRNET</sequence>
<dbReference type="Proteomes" id="UP000318288">
    <property type="component" value="Unassembled WGS sequence"/>
</dbReference>
<dbReference type="EMBL" id="SJPW01000008">
    <property type="protein sequence ID" value="TWU46260.1"/>
    <property type="molecule type" value="Genomic_DNA"/>
</dbReference>
<keyword evidence="1" id="KW-1133">Transmembrane helix</keyword>
<keyword evidence="1" id="KW-0812">Transmembrane</keyword>
<dbReference type="RefSeq" id="WP_146462015.1">
    <property type="nucleotide sequence ID" value="NZ_SJPW01000008.1"/>
</dbReference>
<proteinExistence type="predicted"/>
<dbReference type="EC" id="2.4.1.-" evidence="3"/>
<dbReference type="InterPro" id="IPR029044">
    <property type="entry name" value="Nucleotide-diphossugar_trans"/>
</dbReference>
<evidence type="ECO:0000259" key="2">
    <source>
        <dbReference type="Pfam" id="PF00535"/>
    </source>
</evidence>
<dbReference type="InterPro" id="IPR001173">
    <property type="entry name" value="Glyco_trans_2-like"/>
</dbReference>
<dbReference type="OrthoDB" id="9806525at2"/>
<accession>A0A5C6EC01</accession>
<dbReference type="AlphaFoldDB" id="A0A5C6EC01"/>
<feature type="transmembrane region" description="Helical" evidence="1">
    <location>
        <begin position="345"/>
        <end position="363"/>
    </location>
</feature>
<dbReference type="GO" id="GO:0016757">
    <property type="term" value="F:glycosyltransferase activity"/>
    <property type="evidence" value="ECO:0007669"/>
    <property type="project" value="UniProtKB-KW"/>
</dbReference>
<dbReference type="PANTHER" id="PTHR43646">
    <property type="entry name" value="GLYCOSYLTRANSFERASE"/>
    <property type="match status" value="1"/>
</dbReference>
<feature type="transmembrane region" description="Helical" evidence="1">
    <location>
        <begin position="286"/>
        <end position="309"/>
    </location>
</feature>
<keyword evidence="4" id="KW-1185">Reference proteome</keyword>
<evidence type="ECO:0000313" key="3">
    <source>
        <dbReference type="EMBL" id="TWU46260.1"/>
    </source>
</evidence>
<evidence type="ECO:0000256" key="1">
    <source>
        <dbReference type="SAM" id="Phobius"/>
    </source>
</evidence>
<organism evidence="3 4">
    <name type="scientific">Rubripirellula tenax</name>
    <dbReference type="NCBI Taxonomy" id="2528015"/>
    <lineage>
        <taxon>Bacteria</taxon>
        <taxon>Pseudomonadati</taxon>
        <taxon>Planctomycetota</taxon>
        <taxon>Planctomycetia</taxon>
        <taxon>Pirellulales</taxon>
        <taxon>Pirellulaceae</taxon>
        <taxon>Rubripirellula</taxon>
    </lineage>
</organism>
<name>A0A5C6EC01_9BACT</name>
<reference evidence="3 4" key="1">
    <citation type="submission" date="2019-02" db="EMBL/GenBank/DDBJ databases">
        <title>Deep-cultivation of Planctomycetes and their phenomic and genomic characterization uncovers novel biology.</title>
        <authorList>
            <person name="Wiegand S."/>
            <person name="Jogler M."/>
            <person name="Boedeker C."/>
            <person name="Pinto D."/>
            <person name="Vollmers J."/>
            <person name="Rivas-Marin E."/>
            <person name="Kohn T."/>
            <person name="Peeters S.H."/>
            <person name="Heuer A."/>
            <person name="Rast P."/>
            <person name="Oberbeckmann S."/>
            <person name="Bunk B."/>
            <person name="Jeske O."/>
            <person name="Meyerdierks A."/>
            <person name="Storesund J.E."/>
            <person name="Kallscheuer N."/>
            <person name="Luecker S."/>
            <person name="Lage O.M."/>
            <person name="Pohl T."/>
            <person name="Merkel B.J."/>
            <person name="Hornburger P."/>
            <person name="Mueller R.-W."/>
            <person name="Bruemmer F."/>
            <person name="Labrenz M."/>
            <person name="Spormann A.M."/>
            <person name="Op Den Camp H."/>
            <person name="Overmann J."/>
            <person name="Amann R."/>
            <person name="Jetten M.S.M."/>
            <person name="Mascher T."/>
            <person name="Medema M.H."/>
            <person name="Devos D.P."/>
            <person name="Kaster A.-K."/>
            <person name="Ovreas L."/>
            <person name="Rohde M."/>
            <person name="Galperin M.Y."/>
            <person name="Jogler C."/>
        </authorList>
    </citation>
    <scope>NUCLEOTIDE SEQUENCE [LARGE SCALE GENOMIC DNA]</scope>
    <source>
        <strain evidence="3 4">Poly51</strain>
    </source>
</reference>
<keyword evidence="1" id="KW-0472">Membrane</keyword>
<evidence type="ECO:0000313" key="4">
    <source>
        <dbReference type="Proteomes" id="UP000318288"/>
    </source>
</evidence>